<evidence type="ECO:0000259" key="1">
    <source>
        <dbReference type="Pfam" id="PF14216"/>
    </source>
</evidence>
<sequence length="101" mass="11448">MMYITPVLVNRHKGTFDIYIGRGTIWGNPYPIDKGAGISRQVSIEMYREHLYFSIENGNISIEDILRLSGKRLGCSCSPQPCHGDVIIEVFNEIIEMLSDN</sequence>
<evidence type="ECO:0000313" key="4">
    <source>
        <dbReference type="Proteomes" id="UP000240931"/>
    </source>
</evidence>
<evidence type="ECO:0000313" key="5">
    <source>
        <dbReference type="Proteomes" id="UP000317227"/>
    </source>
</evidence>
<organism evidence="2 4">
    <name type="scientific">Yersinia phage fHe-Yen9-04</name>
    <dbReference type="NCBI Taxonomy" id="2052742"/>
    <lineage>
        <taxon>Viruses</taxon>
        <taxon>Duplodnaviria</taxon>
        <taxon>Heunggongvirae</taxon>
        <taxon>Uroviricota</taxon>
        <taxon>Caudoviricetes</taxon>
        <taxon>Eneladusvirus</taxon>
        <taxon>Eneladusvirus Yen904</taxon>
    </lineage>
</organism>
<dbReference type="InterPro" id="IPR025475">
    <property type="entry name" value="DUF4326"/>
</dbReference>
<keyword evidence="4" id="KW-1185">Reference proteome</keyword>
<dbReference type="Proteomes" id="UP000317227">
    <property type="component" value="Segment"/>
</dbReference>
<dbReference type="KEGG" id="vg:40100562"/>
<evidence type="ECO:0000313" key="3">
    <source>
        <dbReference type="EMBL" id="VUE36190.1"/>
    </source>
</evidence>
<proteinExistence type="predicted"/>
<feature type="domain" description="DUF4326" evidence="1">
    <location>
        <begin position="10"/>
        <end position="89"/>
    </location>
</feature>
<dbReference type="RefSeq" id="YP_009623754.1">
    <property type="nucleotide sequence ID" value="NC_042116.1"/>
</dbReference>
<evidence type="ECO:0000313" key="2">
    <source>
        <dbReference type="EMBL" id="SOK58421.1"/>
    </source>
</evidence>
<accession>A0A2C9CX93</accession>
<gene>
    <name evidence="2" type="primary">g144</name>
</gene>
<name>A0A2C9CX93_9CAUD</name>
<protein>
    <submittedName>
        <fullName evidence="2">Phage protein</fullName>
    </submittedName>
</protein>
<dbReference type="EMBL" id="LT960551">
    <property type="protein sequence ID" value="SOK58421.1"/>
    <property type="molecule type" value="Genomic_DNA"/>
</dbReference>
<reference evidence="2" key="2">
    <citation type="submission" date="2017-10" db="EMBL/GenBank/DDBJ databases">
        <authorList>
            <person name="Banno H."/>
            <person name="Chua N.-H."/>
        </authorList>
    </citation>
    <scope>NUCLEOTIDE SEQUENCE [LARGE SCALE GENOMIC DNA]</scope>
</reference>
<dbReference type="Pfam" id="PF14216">
    <property type="entry name" value="DUF4326"/>
    <property type="match status" value="1"/>
</dbReference>
<reference evidence="4" key="1">
    <citation type="submission" date="2017-10" db="EMBL/GenBank/DDBJ databases">
        <authorList>
            <person name="Skurnik M."/>
        </authorList>
    </citation>
    <scope>NUCLEOTIDE SEQUENCE [LARGE SCALE GENOMIC DNA]</scope>
</reference>
<dbReference type="EMBL" id="LR596615">
    <property type="protein sequence ID" value="VUE36190.1"/>
    <property type="molecule type" value="Genomic_DNA"/>
</dbReference>
<dbReference type="Proteomes" id="UP000240931">
    <property type="component" value="Segment"/>
</dbReference>
<dbReference type="GeneID" id="40100562"/>
<dbReference type="OrthoDB" id="19153at10239"/>
<reference evidence="3 5" key="3">
    <citation type="submission" date="2019-06" db="EMBL/GenBank/DDBJ databases">
        <authorList>
            <person name="Bower L."/>
            <person name="Leinonen R."/>
        </authorList>
    </citation>
    <scope>NUCLEOTIDE SEQUENCE [LARGE SCALE GENOMIC DNA]</scope>
</reference>